<gene>
    <name evidence="1" type="ORF">DFH45_004447</name>
</gene>
<dbReference type="AlphaFoldDB" id="A0A9Q5CTJ1"/>
<organism evidence="1 2">
    <name type="scientific">Clostridium beijerinckii</name>
    <name type="common">Clostridium MP</name>
    <dbReference type="NCBI Taxonomy" id="1520"/>
    <lineage>
        <taxon>Bacteria</taxon>
        <taxon>Bacillati</taxon>
        <taxon>Bacillota</taxon>
        <taxon>Clostridia</taxon>
        <taxon>Eubacteriales</taxon>
        <taxon>Clostridiaceae</taxon>
        <taxon>Clostridium</taxon>
    </lineage>
</organism>
<protein>
    <submittedName>
        <fullName evidence="1">Uncharacterized protein</fullName>
    </submittedName>
</protein>
<evidence type="ECO:0000313" key="1">
    <source>
        <dbReference type="EMBL" id="NRV11484.1"/>
    </source>
</evidence>
<dbReference type="RefSeq" id="WP_155772802.1">
    <property type="nucleotide sequence ID" value="NZ_CP016090.1"/>
</dbReference>
<dbReference type="EMBL" id="JABSXK010000001">
    <property type="protein sequence ID" value="NRV11484.1"/>
    <property type="molecule type" value="Genomic_DNA"/>
</dbReference>
<name>A0A9Q5CTJ1_CLOBE</name>
<dbReference type="Proteomes" id="UP000821656">
    <property type="component" value="Unassembled WGS sequence"/>
</dbReference>
<evidence type="ECO:0000313" key="2">
    <source>
        <dbReference type="Proteomes" id="UP000821656"/>
    </source>
</evidence>
<accession>A0A9Q5CTJ1</accession>
<proteinExistence type="predicted"/>
<reference evidence="1" key="1">
    <citation type="submission" date="2020-05" db="EMBL/GenBank/DDBJ databases">
        <title>Genomic insights into acetone-butanol-ethanol (ABE) fermentation by sequencing solventogenic clostridia strains.</title>
        <authorList>
            <person name="Brown S."/>
        </authorList>
    </citation>
    <scope>NUCLEOTIDE SEQUENCE</scope>
    <source>
        <strain evidence="1">DJ126</strain>
    </source>
</reference>
<comment type="caution">
    <text evidence="1">The sequence shown here is derived from an EMBL/GenBank/DDBJ whole genome shotgun (WGS) entry which is preliminary data.</text>
</comment>
<sequence>MQFLKEYEAQFGIYKQLERDREKIEEGKIEGLKEIIRDNLRELGNVNKSGSVF</sequence>